<evidence type="ECO:0000256" key="5">
    <source>
        <dbReference type="SAM" id="MobiDB-lite"/>
    </source>
</evidence>
<feature type="short sequence motif" description="Histidine triad motif" evidence="4">
    <location>
        <begin position="187"/>
        <end position="191"/>
    </location>
</feature>
<feature type="active site" description="Tele-AMP-histidine intermediate" evidence="3">
    <location>
        <position position="191"/>
    </location>
</feature>
<evidence type="ECO:0000256" key="2">
    <source>
        <dbReference type="ARBA" id="ARBA00022801"/>
    </source>
</evidence>
<dbReference type="PROSITE" id="PS51084">
    <property type="entry name" value="HIT_2"/>
    <property type="match status" value="1"/>
</dbReference>
<sequence length="227" mass="24836">MKNMGPVICWQKLNKSMNMSCKLLISPSIAFSHSHMPTRPSSPPPAVTSPLSARKQNPSPLVAWCLSASASPPLATTSPIKIGEVMAGAVSGCIFCQIAGASTSTALLHSDERVLAFQDINPSASRHYLVIPKEHIPTVKDLTKCQDDYALVSHMLDVGKSLLGRDAPSNKQYRFGFHQPPLNSVNHLHLHCLALPYTPRWRCLKYTSLGPFGGFIEAEKLLQRLKL</sequence>
<reference evidence="7 8" key="1">
    <citation type="submission" date="2018-06" db="EMBL/GenBank/DDBJ databases">
        <title>The Genome of Cuscuta australis (Dodder) Provides Insight into the Evolution of Plant Parasitism.</title>
        <authorList>
            <person name="Liu H."/>
        </authorList>
    </citation>
    <scope>NUCLEOTIDE SEQUENCE [LARGE SCALE GENOMIC DNA]</scope>
    <source>
        <strain evidence="8">cv. Yunnan</strain>
        <tissue evidence="7">Vines</tissue>
    </source>
</reference>
<dbReference type="PANTHER" id="PTHR12486">
    <property type="entry name" value="APRATAXIN-RELATED"/>
    <property type="match status" value="1"/>
</dbReference>
<keyword evidence="1" id="KW-0547">Nucleotide-binding</keyword>
<gene>
    <name evidence="7" type="ORF">DM860_008548</name>
</gene>
<dbReference type="Gene3D" id="3.30.428.10">
    <property type="entry name" value="HIT-like"/>
    <property type="match status" value="1"/>
</dbReference>
<dbReference type="InterPro" id="IPR011146">
    <property type="entry name" value="HIT-like"/>
</dbReference>
<dbReference type="PANTHER" id="PTHR12486:SF5">
    <property type="entry name" value="ADENOSINE 5'-MONOPHOSPHORAMIDASE HINT3"/>
    <property type="match status" value="1"/>
</dbReference>
<dbReference type="InterPro" id="IPR001310">
    <property type="entry name" value="Histidine_triad_HIT"/>
</dbReference>
<name>A0A328D6U3_9ASTE</name>
<feature type="domain" description="HIT" evidence="6">
    <location>
        <begin position="94"/>
        <end position="202"/>
    </location>
</feature>
<dbReference type="PRINTS" id="PR00332">
    <property type="entry name" value="HISTRIAD"/>
</dbReference>
<evidence type="ECO:0000256" key="1">
    <source>
        <dbReference type="ARBA" id="ARBA00022741"/>
    </source>
</evidence>
<dbReference type="GO" id="GO:0000166">
    <property type="term" value="F:nucleotide binding"/>
    <property type="evidence" value="ECO:0007669"/>
    <property type="project" value="UniProtKB-KW"/>
</dbReference>
<evidence type="ECO:0000256" key="3">
    <source>
        <dbReference type="PIRSR" id="PIRSR601310-1"/>
    </source>
</evidence>
<proteinExistence type="predicted"/>
<dbReference type="Proteomes" id="UP000249390">
    <property type="component" value="Unassembled WGS sequence"/>
</dbReference>
<dbReference type="SUPFAM" id="SSF54197">
    <property type="entry name" value="HIT-like"/>
    <property type="match status" value="1"/>
</dbReference>
<comment type="caution">
    <text evidence="7">The sequence shown here is derived from an EMBL/GenBank/DDBJ whole genome shotgun (WGS) entry which is preliminary data.</text>
</comment>
<keyword evidence="2" id="KW-0378">Hydrolase</keyword>
<organism evidence="7 8">
    <name type="scientific">Cuscuta australis</name>
    <dbReference type="NCBI Taxonomy" id="267555"/>
    <lineage>
        <taxon>Eukaryota</taxon>
        <taxon>Viridiplantae</taxon>
        <taxon>Streptophyta</taxon>
        <taxon>Embryophyta</taxon>
        <taxon>Tracheophyta</taxon>
        <taxon>Spermatophyta</taxon>
        <taxon>Magnoliopsida</taxon>
        <taxon>eudicotyledons</taxon>
        <taxon>Gunneridae</taxon>
        <taxon>Pentapetalae</taxon>
        <taxon>asterids</taxon>
        <taxon>lamiids</taxon>
        <taxon>Solanales</taxon>
        <taxon>Convolvulaceae</taxon>
        <taxon>Cuscuteae</taxon>
        <taxon>Cuscuta</taxon>
        <taxon>Cuscuta subgen. Grammica</taxon>
        <taxon>Cuscuta sect. Cleistogrammica</taxon>
    </lineage>
</organism>
<dbReference type="EMBL" id="NQVE01000192">
    <property type="protein sequence ID" value="RAL40850.1"/>
    <property type="molecule type" value="Genomic_DNA"/>
</dbReference>
<dbReference type="InterPro" id="IPR036265">
    <property type="entry name" value="HIT-like_sf"/>
</dbReference>
<feature type="region of interest" description="Disordered" evidence="5">
    <location>
        <begin position="34"/>
        <end position="54"/>
    </location>
</feature>
<evidence type="ECO:0000259" key="6">
    <source>
        <dbReference type="PROSITE" id="PS51084"/>
    </source>
</evidence>
<evidence type="ECO:0000313" key="7">
    <source>
        <dbReference type="EMBL" id="RAL40850.1"/>
    </source>
</evidence>
<dbReference type="GO" id="GO:0047627">
    <property type="term" value="F:adenylylsulfatase activity"/>
    <property type="evidence" value="ECO:0007669"/>
    <property type="project" value="UniProtKB-ARBA"/>
</dbReference>
<evidence type="ECO:0000256" key="4">
    <source>
        <dbReference type="PROSITE-ProRule" id="PRU00464"/>
    </source>
</evidence>
<dbReference type="AlphaFoldDB" id="A0A328D6U3"/>
<keyword evidence="8" id="KW-1185">Reference proteome</keyword>
<evidence type="ECO:0000313" key="8">
    <source>
        <dbReference type="Proteomes" id="UP000249390"/>
    </source>
</evidence>
<protein>
    <recommendedName>
        <fullName evidence="6">HIT domain-containing protein</fullName>
    </recommendedName>
</protein>
<dbReference type="Pfam" id="PF11969">
    <property type="entry name" value="DcpS_C"/>
    <property type="match status" value="1"/>
</dbReference>
<accession>A0A328D6U3</accession>